<dbReference type="STRING" id="1125847.NT26_3518"/>
<accession>L0NJJ8</accession>
<dbReference type="AlphaFoldDB" id="L0NJJ8"/>
<proteinExistence type="predicted"/>
<name>L0NJJ8_9HYPH</name>
<dbReference type="EMBL" id="FO082820">
    <property type="protein sequence ID" value="CCF21240.1"/>
    <property type="molecule type" value="Genomic_DNA"/>
</dbReference>
<dbReference type="Proteomes" id="UP000010792">
    <property type="component" value="Chromosome"/>
</dbReference>
<sequence length="70" mass="8135">MVEAGWGLLAFIAGQFRQDRLLPVGLMWSRVRRMGGIRGRGQRYSLSPFRQEQGRISDRENCAWQLAWIV</sequence>
<organism evidence="1 2">
    <name type="scientific">Pseudorhizobium banfieldiae</name>
    <dbReference type="NCBI Taxonomy" id="1125847"/>
    <lineage>
        <taxon>Bacteria</taxon>
        <taxon>Pseudomonadati</taxon>
        <taxon>Pseudomonadota</taxon>
        <taxon>Alphaproteobacteria</taxon>
        <taxon>Hyphomicrobiales</taxon>
        <taxon>Rhizobiaceae</taxon>
        <taxon>Rhizobium/Agrobacterium group</taxon>
        <taxon>Pseudorhizobium</taxon>
    </lineage>
</organism>
<gene>
    <name evidence="1" type="ORF">NT26_3518</name>
</gene>
<dbReference type="KEGG" id="rht:NT26_3518"/>
<keyword evidence="2" id="KW-1185">Reference proteome</keyword>
<evidence type="ECO:0000313" key="1">
    <source>
        <dbReference type="EMBL" id="CCF21240.1"/>
    </source>
</evidence>
<reference evidence="1 2" key="1">
    <citation type="journal article" date="2013" name="Genome Biol. Evol.">
        <title>Life in an arsenic-containing gold mine: genome and physiology of the autotrophic arsenite-oxidizing bacterium rhizobium sp. NT-26.</title>
        <authorList>
            <person name="Andres J."/>
            <person name="Arsene-Ploetze F."/>
            <person name="Barbe V."/>
            <person name="Brochier-Armanet C."/>
            <person name="Cleiss-Arnold J."/>
            <person name="Coppee J.Y."/>
            <person name="Dillies M.A."/>
            <person name="Geist"/>
            <person name="L"/>
            <person name="Joublin A."/>
            <person name="Koechler S."/>
            <person name="Lassalle F."/>
            <person name="Marchal M."/>
            <person name="Medigue C."/>
            <person name="Muller D."/>
            <person name="Nesme X."/>
            <person name="Plewniak F."/>
            <person name="Proux C."/>
            <person name="Ramirez-Bahena M.H."/>
            <person name="Schenowitz C."/>
            <person name="Sismeiro O."/>
            <person name="Vallenet D."/>
            <person name="Santini J.M."/>
            <person name="Bertin P.N."/>
        </authorList>
    </citation>
    <scope>NUCLEOTIDE SEQUENCE [LARGE SCALE GENOMIC DNA]</scope>
    <source>
        <strain evidence="1 2">NT-26</strain>
    </source>
</reference>
<protein>
    <submittedName>
        <fullName evidence="1">Uncharacterized protein</fullName>
    </submittedName>
</protein>
<evidence type="ECO:0000313" key="2">
    <source>
        <dbReference type="Proteomes" id="UP000010792"/>
    </source>
</evidence>